<feature type="transmembrane region" description="Helical" evidence="1">
    <location>
        <begin position="411"/>
        <end position="434"/>
    </location>
</feature>
<gene>
    <name evidence="2" type="ORF">PGLA2088_LOCUS44581</name>
</gene>
<keyword evidence="1" id="KW-0812">Transmembrane</keyword>
<comment type="caution">
    <text evidence="2">The sequence shown here is derived from an EMBL/GenBank/DDBJ whole genome shotgun (WGS) entry which is preliminary data.</text>
</comment>
<feature type="transmembrane region" description="Helical" evidence="1">
    <location>
        <begin position="306"/>
        <end position="325"/>
    </location>
</feature>
<dbReference type="EMBL" id="CAJNNW010035270">
    <property type="protein sequence ID" value="CAE8726726.1"/>
    <property type="molecule type" value="Genomic_DNA"/>
</dbReference>
<keyword evidence="1" id="KW-0472">Membrane</keyword>
<dbReference type="AlphaFoldDB" id="A0A813LAA5"/>
<keyword evidence="1" id="KW-1133">Transmembrane helix</keyword>
<protein>
    <submittedName>
        <fullName evidence="2">Uncharacterized protein</fullName>
    </submittedName>
</protein>
<dbReference type="InterPro" id="IPR036259">
    <property type="entry name" value="MFS_trans_sf"/>
</dbReference>
<feature type="transmembrane region" description="Helical" evidence="1">
    <location>
        <begin position="345"/>
        <end position="366"/>
    </location>
</feature>
<evidence type="ECO:0000313" key="2">
    <source>
        <dbReference type="EMBL" id="CAE8726726.1"/>
    </source>
</evidence>
<feature type="transmembrane region" description="Helical" evidence="1">
    <location>
        <begin position="464"/>
        <end position="483"/>
    </location>
</feature>
<evidence type="ECO:0000256" key="1">
    <source>
        <dbReference type="SAM" id="Phobius"/>
    </source>
</evidence>
<name>A0A813LAA5_POLGL</name>
<feature type="transmembrane region" description="Helical" evidence="1">
    <location>
        <begin position="174"/>
        <end position="200"/>
    </location>
</feature>
<reference evidence="2" key="1">
    <citation type="submission" date="2021-02" db="EMBL/GenBank/DDBJ databases">
        <authorList>
            <person name="Dougan E. K."/>
            <person name="Rhodes N."/>
            <person name="Thang M."/>
            <person name="Chan C."/>
        </authorList>
    </citation>
    <scope>NUCLEOTIDE SEQUENCE</scope>
</reference>
<dbReference type="Proteomes" id="UP000626109">
    <property type="component" value="Unassembled WGS sequence"/>
</dbReference>
<sequence length="484" mass="49869">MTSSASSRRAMSSSDLGSPLVALSPLAPVSPAFFAGMAGCDQKSSAGAASGGSSCSSLPEAGAVGGEVEPREPDLFAAFFVLGAASDVTFNALVLCVPYLRQTLGKRVLLEMGICQFAGSTGAMLLLLAFASEAVARPRLKRHLVMQLLALGTMMLLNVFVLSCALLGRKLPAFPLLVLLLLGGISSGTMQSLVAVLAGLMTKFTRHDYAAAAQMSGHGFGILLPSALQLMLLAPSSGLVSPALAAGCSAALGVCVLCLAVGVLRWLQWQASYRTCAAGGVAALSGSQEIEDLFANRFAGWLQARFWQLLVVSAALALNFAFTVYCGQLTPFLPLASASGSSFGAQLPTLLLSITNVCDFAGRWVAARLLRVNSSRPSVVAVLLIGRSAMVVVVTLYAKGLLPASANEGPGVVWVLAFGYAVNSTLSGLVSVGLTQFGQEKCMRTGGANMDTATGLPCPIAAQVMWLASVVGSISGTLITMLVY</sequence>
<feature type="transmembrane region" description="Helical" evidence="1">
    <location>
        <begin position="239"/>
        <end position="264"/>
    </location>
</feature>
<feature type="transmembrane region" description="Helical" evidence="1">
    <location>
        <begin position="75"/>
        <end position="97"/>
    </location>
</feature>
<dbReference type="SUPFAM" id="SSF103473">
    <property type="entry name" value="MFS general substrate transporter"/>
    <property type="match status" value="1"/>
</dbReference>
<organism evidence="2 3">
    <name type="scientific">Polarella glacialis</name>
    <name type="common">Dinoflagellate</name>
    <dbReference type="NCBI Taxonomy" id="89957"/>
    <lineage>
        <taxon>Eukaryota</taxon>
        <taxon>Sar</taxon>
        <taxon>Alveolata</taxon>
        <taxon>Dinophyceae</taxon>
        <taxon>Suessiales</taxon>
        <taxon>Suessiaceae</taxon>
        <taxon>Polarella</taxon>
    </lineage>
</organism>
<evidence type="ECO:0000313" key="3">
    <source>
        <dbReference type="Proteomes" id="UP000626109"/>
    </source>
</evidence>
<proteinExistence type="predicted"/>
<feature type="transmembrane region" description="Helical" evidence="1">
    <location>
        <begin position="109"/>
        <end position="132"/>
    </location>
</feature>
<accession>A0A813LAA5</accession>
<feature type="transmembrane region" description="Helical" evidence="1">
    <location>
        <begin position="378"/>
        <end position="399"/>
    </location>
</feature>
<feature type="transmembrane region" description="Helical" evidence="1">
    <location>
        <begin position="144"/>
        <end position="167"/>
    </location>
</feature>